<evidence type="ECO:0000256" key="1">
    <source>
        <dbReference type="ARBA" id="ARBA00004141"/>
    </source>
</evidence>
<comment type="subcellular location">
    <subcellularLocation>
        <location evidence="1">Membrane</location>
        <topology evidence="1">Multi-pass membrane protein</topology>
    </subcellularLocation>
</comment>
<feature type="transmembrane region" description="Helical" evidence="6">
    <location>
        <begin position="236"/>
        <end position="258"/>
    </location>
</feature>
<evidence type="ECO:0000256" key="4">
    <source>
        <dbReference type="ARBA" id="ARBA00022989"/>
    </source>
</evidence>
<feature type="transmembrane region" description="Helical" evidence="6">
    <location>
        <begin position="72"/>
        <end position="97"/>
    </location>
</feature>
<evidence type="ECO:0000256" key="3">
    <source>
        <dbReference type="ARBA" id="ARBA00022692"/>
    </source>
</evidence>
<evidence type="ECO:0000256" key="2">
    <source>
        <dbReference type="ARBA" id="ARBA00006840"/>
    </source>
</evidence>
<dbReference type="KEGG" id="dcr:108218152"/>
<reference evidence="8" key="2">
    <citation type="submission" date="2022-03" db="EMBL/GenBank/DDBJ databases">
        <title>Draft title - Genomic analysis of global carrot germplasm unveils the trajectory of domestication and the origin of high carotenoid orange carrot.</title>
        <authorList>
            <person name="Iorizzo M."/>
            <person name="Ellison S."/>
            <person name="Senalik D."/>
            <person name="Macko-Podgorni A."/>
            <person name="Grzebelus D."/>
            <person name="Bostan H."/>
            <person name="Rolling W."/>
            <person name="Curaba J."/>
            <person name="Simon P."/>
        </authorList>
    </citation>
    <scope>NUCLEOTIDE SEQUENCE</scope>
    <source>
        <tissue evidence="8">Leaf</tissue>
    </source>
</reference>
<gene>
    <name evidence="7" type="ORF">DCAR_014722</name>
    <name evidence="8" type="ORF">DCAR_0416172</name>
</gene>
<dbReference type="STRING" id="79200.A0A165X809"/>
<organism evidence="7">
    <name type="scientific">Daucus carota subsp. sativus</name>
    <name type="common">Carrot</name>
    <dbReference type="NCBI Taxonomy" id="79200"/>
    <lineage>
        <taxon>Eukaryota</taxon>
        <taxon>Viridiplantae</taxon>
        <taxon>Streptophyta</taxon>
        <taxon>Embryophyta</taxon>
        <taxon>Tracheophyta</taxon>
        <taxon>Spermatophyta</taxon>
        <taxon>Magnoliopsida</taxon>
        <taxon>eudicotyledons</taxon>
        <taxon>Gunneridae</taxon>
        <taxon>Pentapetalae</taxon>
        <taxon>asterids</taxon>
        <taxon>campanulids</taxon>
        <taxon>Apiales</taxon>
        <taxon>Apiaceae</taxon>
        <taxon>Apioideae</taxon>
        <taxon>Scandiceae</taxon>
        <taxon>Daucinae</taxon>
        <taxon>Daucus</taxon>
        <taxon>Daucus sect. Daucus</taxon>
    </lineage>
</organism>
<feature type="transmembrane region" description="Helical" evidence="6">
    <location>
        <begin position="45"/>
        <end position="65"/>
    </location>
</feature>
<dbReference type="GO" id="GO:0009734">
    <property type="term" value="P:auxin-activated signaling pathway"/>
    <property type="evidence" value="ECO:0007669"/>
    <property type="project" value="InterPro"/>
</dbReference>
<evidence type="ECO:0000313" key="8">
    <source>
        <dbReference type="EMBL" id="WOG96835.1"/>
    </source>
</evidence>
<reference evidence="7" key="1">
    <citation type="journal article" date="2016" name="Nat. Genet.">
        <title>A high-quality carrot genome assembly provides new insights into carotenoid accumulation and asterid genome evolution.</title>
        <authorList>
            <person name="Iorizzo M."/>
            <person name="Ellison S."/>
            <person name="Senalik D."/>
            <person name="Zeng P."/>
            <person name="Satapoomin P."/>
            <person name="Huang J."/>
            <person name="Bowman M."/>
            <person name="Iovene M."/>
            <person name="Sanseverino W."/>
            <person name="Cavagnaro P."/>
            <person name="Yildiz M."/>
            <person name="Macko-Podgorni A."/>
            <person name="Moranska E."/>
            <person name="Grzebelus E."/>
            <person name="Grzebelus D."/>
            <person name="Ashrafi H."/>
            <person name="Zheng Z."/>
            <person name="Cheng S."/>
            <person name="Spooner D."/>
            <person name="Van Deynze A."/>
            <person name="Simon P."/>
        </authorList>
    </citation>
    <scope>NUCLEOTIDE SEQUENCE [LARGE SCALE GENOMIC DNA]</scope>
    <source>
        <tissue evidence="7">Leaf</tissue>
    </source>
</reference>
<evidence type="ECO:0000313" key="7">
    <source>
        <dbReference type="EMBL" id="KZM97916.1"/>
    </source>
</evidence>
<keyword evidence="9" id="KW-1185">Reference proteome</keyword>
<feature type="transmembrane region" description="Helical" evidence="6">
    <location>
        <begin position="7"/>
        <end position="30"/>
    </location>
</feature>
<dbReference type="EMBL" id="CP093346">
    <property type="protein sequence ID" value="WOG96835.1"/>
    <property type="molecule type" value="Genomic_DNA"/>
</dbReference>
<keyword evidence="3 6" id="KW-0812">Transmembrane</keyword>
<dbReference type="Gramene" id="KZM97916">
    <property type="protein sequence ID" value="KZM97916"/>
    <property type="gene ID" value="DCAR_014722"/>
</dbReference>
<dbReference type="GO" id="GO:0016020">
    <property type="term" value="C:membrane"/>
    <property type="evidence" value="ECO:0007669"/>
    <property type="project" value="UniProtKB-SubCell"/>
</dbReference>
<protein>
    <recommendedName>
        <fullName evidence="10">Tetraspanin-8-like</fullName>
    </recommendedName>
</protein>
<evidence type="ECO:0000256" key="5">
    <source>
        <dbReference type="ARBA" id="ARBA00023136"/>
    </source>
</evidence>
<dbReference type="Pfam" id="PF00335">
    <property type="entry name" value="Tetraspanin"/>
    <property type="match status" value="1"/>
</dbReference>
<proteinExistence type="inferred from homology"/>
<dbReference type="OrthoDB" id="1892640at2759"/>
<dbReference type="InterPro" id="IPR018499">
    <property type="entry name" value="Tetraspanin/Peripherin"/>
</dbReference>
<dbReference type="PANTHER" id="PTHR32191">
    <property type="entry name" value="TETRASPANIN-8-RELATED"/>
    <property type="match status" value="1"/>
</dbReference>
<accession>A0A165X809</accession>
<dbReference type="Proteomes" id="UP000077755">
    <property type="component" value="Chromosome 4"/>
</dbReference>
<dbReference type="OMA" id="ETWAQFV"/>
<evidence type="ECO:0000313" key="9">
    <source>
        <dbReference type="Proteomes" id="UP000077755"/>
    </source>
</evidence>
<sequence>MVRISNNILTILNTISFLLSIPIVVVGVWLSRQGATECEHYLEKVFLATGIFLMIISLAGMIGACCRVSWLLWLYLFVMLGLIVLLIFSTIFTLVMINKGAGQSLSGKAYKEYRLGDYSVWLQKRVNNDDENWRRIKSCLQYSKVCERMGTDEASSGRADDLFYSKRLSAIQSGCCKPSDSCNFTYVSPTYWNKTTKALPNTDCALWGNDPNVLCFNCDSCKAGFLDNLKNRWKRVAVSNVVYLVCLIIVYSIGCCALRNNKRDNSWRQ</sequence>
<dbReference type="InterPro" id="IPR044991">
    <property type="entry name" value="TET_plant"/>
</dbReference>
<keyword evidence="5 6" id="KW-0472">Membrane</keyword>
<comment type="similarity">
    <text evidence="2">Belongs to the tetraspanin (TM4SF) family.</text>
</comment>
<dbReference type="EMBL" id="LNRQ01000004">
    <property type="protein sequence ID" value="KZM97916.1"/>
    <property type="molecule type" value="Genomic_DNA"/>
</dbReference>
<name>A0A165X809_DAUCS</name>
<dbReference type="AlphaFoldDB" id="A0A165X809"/>
<evidence type="ECO:0000256" key="6">
    <source>
        <dbReference type="SAM" id="Phobius"/>
    </source>
</evidence>
<keyword evidence="4 6" id="KW-1133">Transmembrane helix</keyword>
<evidence type="ECO:0008006" key="10">
    <source>
        <dbReference type="Google" id="ProtNLM"/>
    </source>
</evidence>